<sequence length="215" mass="25023">MSLPDSSSSPKLNKMRRQPKQARSQERVQHILDAAEQLFLEVGYESTTTRAIAARAKVSVGSLYQFFPDKKAILKALAIRYMQTQYQRFLDLHTPDTVTLTLRSYVDRMIDVFDQFYTDYPGSRAIFEQLLDTITWSAIEKIDDFEYQVINELARFFHARKPSLSITKCERIAMVITKTITELLWISLSGDQEFRQELVAETKLLTLSYLQQYLD</sequence>
<gene>
    <name evidence="5" type="ORF">DXZ20_11810</name>
</gene>
<organism evidence="5 6">
    <name type="scientific">Adonisia turfae CCMR0081</name>
    <dbReference type="NCBI Taxonomy" id="2292702"/>
    <lineage>
        <taxon>Bacteria</taxon>
        <taxon>Bacillati</taxon>
        <taxon>Cyanobacteriota</taxon>
        <taxon>Adonisia</taxon>
        <taxon>Adonisia turfae</taxon>
    </lineage>
</organism>
<evidence type="ECO:0000313" key="6">
    <source>
        <dbReference type="Proteomes" id="UP000481033"/>
    </source>
</evidence>
<dbReference type="AlphaFoldDB" id="A0A6M0RJG2"/>
<evidence type="ECO:0000256" key="1">
    <source>
        <dbReference type="ARBA" id="ARBA00023125"/>
    </source>
</evidence>
<dbReference type="Pfam" id="PF17918">
    <property type="entry name" value="TetR_C_15"/>
    <property type="match status" value="1"/>
</dbReference>
<dbReference type="RefSeq" id="WP_163703473.1">
    <property type="nucleotide sequence ID" value="NZ_QXHD01000004.1"/>
</dbReference>
<dbReference type="PROSITE" id="PS01081">
    <property type="entry name" value="HTH_TETR_1"/>
    <property type="match status" value="1"/>
</dbReference>
<dbReference type="PANTHER" id="PTHR30055:SF226">
    <property type="entry name" value="HTH-TYPE TRANSCRIPTIONAL REGULATOR PKSA"/>
    <property type="match status" value="1"/>
</dbReference>
<dbReference type="Proteomes" id="UP000481033">
    <property type="component" value="Unassembled WGS sequence"/>
</dbReference>
<dbReference type="InterPro" id="IPR009057">
    <property type="entry name" value="Homeodomain-like_sf"/>
</dbReference>
<feature type="region of interest" description="Disordered" evidence="3">
    <location>
        <begin position="1"/>
        <end position="26"/>
    </location>
</feature>
<dbReference type="GO" id="GO:0000976">
    <property type="term" value="F:transcription cis-regulatory region binding"/>
    <property type="evidence" value="ECO:0007669"/>
    <property type="project" value="TreeGrafter"/>
</dbReference>
<dbReference type="Gene3D" id="1.10.357.10">
    <property type="entry name" value="Tetracycline Repressor, domain 2"/>
    <property type="match status" value="1"/>
</dbReference>
<feature type="compositionally biased region" description="Polar residues" evidence="3">
    <location>
        <begin position="1"/>
        <end position="11"/>
    </location>
</feature>
<proteinExistence type="predicted"/>
<dbReference type="InterPro" id="IPR023772">
    <property type="entry name" value="DNA-bd_HTH_TetR-type_CS"/>
</dbReference>
<evidence type="ECO:0000256" key="3">
    <source>
        <dbReference type="SAM" id="MobiDB-lite"/>
    </source>
</evidence>
<comment type="caution">
    <text evidence="5">The sequence shown here is derived from an EMBL/GenBank/DDBJ whole genome shotgun (WGS) entry which is preliminary data.</text>
</comment>
<dbReference type="InterPro" id="IPR050109">
    <property type="entry name" value="HTH-type_TetR-like_transc_reg"/>
</dbReference>
<evidence type="ECO:0000256" key="2">
    <source>
        <dbReference type="PROSITE-ProRule" id="PRU00335"/>
    </source>
</evidence>
<keyword evidence="1 2" id="KW-0238">DNA-binding</keyword>
<accession>A0A6M0RJG2</accession>
<evidence type="ECO:0000313" key="5">
    <source>
        <dbReference type="EMBL" id="NEZ56344.1"/>
    </source>
</evidence>
<feature type="domain" description="HTH tetR-type" evidence="4">
    <location>
        <begin position="25"/>
        <end position="85"/>
    </location>
</feature>
<evidence type="ECO:0000259" key="4">
    <source>
        <dbReference type="PROSITE" id="PS50977"/>
    </source>
</evidence>
<dbReference type="Pfam" id="PF00440">
    <property type="entry name" value="TetR_N"/>
    <property type="match status" value="1"/>
</dbReference>
<reference evidence="5 6" key="1">
    <citation type="journal article" date="2020" name="Microb. Ecol.">
        <title>Ecogenomics of the Marine Benthic Filamentous Cyanobacterium Adonisia.</title>
        <authorList>
            <person name="Walter J.M."/>
            <person name="Coutinho F.H."/>
            <person name="Leomil L."/>
            <person name="Hargreaves P.I."/>
            <person name="Campeao M.E."/>
            <person name="Vieira V.V."/>
            <person name="Silva B.S."/>
            <person name="Fistarol G.O."/>
            <person name="Salomon P.S."/>
            <person name="Sawabe T."/>
            <person name="Mino S."/>
            <person name="Hosokawa M."/>
            <person name="Miyashita H."/>
            <person name="Maruyama F."/>
            <person name="van Verk M.C."/>
            <person name="Dutilh B.E."/>
            <person name="Thompson C.C."/>
            <person name="Thompson F.L."/>
        </authorList>
    </citation>
    <scope>NUCLEOTIDE SEQUENCE [LARGE SCALE GENOMIC DNA]</scope>
    <source>
        <strain evidence="5 6">CCMR0081</strain>
    </source>
</reference>
<name>A0A6M0RJG2_9CYAN</name>
<dbReference type="EMBL" id="QXHD01000004">
    <property type="protein sequence ID" value="NEZ56344.1"/>
    <property type="molecule type" value="Genomic_DNA"/>
</dbReference>
<dbReference type="PANTHER" id="PTHR30055">
    <property type="entry name" value="HTH-TYPE TRANSCRIPTIONAL REGULATOR RUTR"/>
    <property type="match status" value="1"/>
</dbReference>
<dbReference type="PROSITE" id="PS50977">
    <property type="entry name" value="HTH_TETR_2"/>
    <property type="match status" value="1"/>
</dbReference>
<dbReference type="PRINTS" id="PR00455">
    <property type="entry name" value="HTHTETR"/>
</dbReference>
<feature type="DNA-binding region" description="H-T-H motif" evidence="2">
    <location>
        <begin position="48"/>
        <end position="67"/>
    </location>
</feature>
<dbReference type="GO" id="GO:0003700">
    <property type="term" value="F:DNA-binding transcription factor activity"/>
    <property type="evidence" value="ECO:0007669"/>
    <property type="project" value="TreeGrafter"/>
</dbReference>
<dbReference type="InterPro" id="IPR001647">
    <property type="entry name" value="HTH_TetR"/>
</dbReference>
<protein>
    <submittedName>
        <fullName evidence="5">TetR/AcrR family transcriptional regulator</fullName>
    </submittedName>
</protein>
<dbReference type="SUPFAM" id="SSF46689">
    <property type="entry name" value="Homeodomain-like"/>
    <property type="match status" value="1"/>
</dbReference>
<keyword evidence="6" id="KW-1185">Reference proteome</keyword>
<dbReference type="InterPro" id="IPR041669">
    <property type="entry name" value="TetR_C_15"/>
</dbReference>